<dbReference type="EMBL" id="FTMD01000015">
    <property type="protein sequence ID" value="SIR42650.1"/>
    <property type="molecule type" value="Genomic_DNA"/>
</dbReference>
<keyword evidence="4" id="KW-1185">Reference proteome</keyword>
<dbReference type="STRING" id="34027.SAMN05421829_11549"/>
<evidence type="ECO:0000256" key="1">
    <source>
        <dbReference type="ARBA" id="ARBA00007198"/>
    </source>
</evidence>
<dbReference type="SUPFAM" id="SSF52833">
    <property type="entry name" value="Thioredoxin-like"/>
    <property type="match status" value="1"/>
</dbReference>
<dbReference type="CDD" id="cd03035">
    <property type="entry name" value="ArsC_Yffb"/>
    <property type="match status" value="1"/>
</dbReference>
<name>A0A1N7AU55_9RHOO</name>
<dbReference type="OrthoDB" id="9803749at2"/>
<proteinExistence type="inferred from homology"/>
<gene>
    <name evidence="3" type="ORF">SAMN05421829_11549</name>
</gene>
<dbReference type="InterPro" id="IPR006504">
    <property type="entry name" value="Tscrpt_reg_Spx/MgsR"/>
</dbReference>
<evidence type="ECO:0000256" key="2">
    <source>
        <dbReference type="PROSITE-ProRule" id="PRU01282"/>
    </source>
</evidence>
<dbReference type="PROSITE" id="PS51353">
    <property type="entry name" value="ARSC"/>
    <property type="match status" value="1"/>
</dbReference>
<dbReference type="AlphaFoldDB" id="A0A1N7AU55"/>
<dbReference type="NCBIfam" id="NF008107">
    <property type="entry name" value="PRK10853.1"/>
    <property type="match status" value="1"/>
</dbReference>
<dbReference type="Gene3D" id="3.40.30.10">
    <property type="entry name" value="Glutaredoxin"/>
    <property type="match status" value="1"/>
</dbReference>
<dbReference type="InterPro" id="IPR006660">
    <property type="entry name" value="Arsenate_reductase-like"/>
</dbReference>
<accession>A0A1N7AU55</accession>
<reference evidence="4" key="1">
    <citation type="submission" date="2017-01" db="EMBL/GenBank/DDBJ databases">
        <authorList>
            <person name="Varghese N."/>
            <person name="Submissions S."/>
        </authorList>
    </citation>
    <scope>NUCLEOTIDE SEQUENCE [LARGE SCALE GENOMIC DNA]</scope>
    <source>
        <strain evidence="4">ATCC 51758</strain>
    </source>
</reference>
<dbReference type="RefSeq" id="WP_076603738.1">
    <property type="nucleotide sequence ID" value="NZ_FTMD01000015.1"/>
</dbReference>
<evidence type="ECO:0000313" key="3">
    <source>
        <dbReference type="EMBL" id="SIR42650.1"/>
    </source>
</evidence>
<comment type="similarity">
    <text evidence="1 2">Belongs to the ArsC family.</text>
</comment>
<dbReference type="PANTHER" id="PTHR30041:SF8">
    <property type="entry name" value="PROTEIN YFFB"/>
    <property type="match status" value="1"/>
</dbReference>
<dbReference type="PANTHER" id="PTHR30041">
    <property type="entry name" value="ARSENATE REDUCTASE"/>
    <property type="match status" value="1"/>
</dbReference>
<dbReference type="Proteomes" id="UP000186819">
    <property type="component" value="Unassembled WGS sequence"/>
</dbReference>
<dbReference type="InterPro" id="IPR036249">
    <property type="entry name" value="Thioredoxin-like_sf"/>
</dbReference>
<dbReference type="NCBIfam" id="TIGR01617">
    <property type="entry name" value="arsC_related"/>
    <property type="match status" value="1"/>
</dbReference>
<dbReference type="Pfam" id="PF03960">
    <property type="entry name" value="ArsC"/>
    <property type="match status" value="1"/>
</dbReference>
<sequence>MNTTIYGIKNCDTMKKAFAWLDAQGIAYTFHDYRKSGISPDTLARWCDRLGWEALVNTRGTTWRKLDPAQQTIACAADAIALMAAHTSVIRRPVIETASGETIAGFDPERLTALFAREGARP</sequence>
<organism evidence="3 4">
    <name type="scientific">Aromatoleum tolulyticum</name>
    <dbReference type="NCBI Taxonomy" id="34027"/>
    <lineage>
        <taxon>Bacteria</taxon>
        <taxon>Pseudomonadati</taxon>
        <taxon>Pseudomonadota</taxon>
        <taxon>Betaproteobacteria</taxon>
        <taxon>Rhodocyclales</taxon>
        <taxon>Rhodocyclaceae</taxon>
        <taxon>Aromatoleum</taxon>
    </lineage>
</organism>
<protein>
    <submittedName>
        <fullName evidence="3">Transcriptional regulator, Spx/MgsR family</fullName>
    </submittedName>
</protein>
<evidence type="ECO:0000313" key="4">
    <source>
        <dbReference type="Proteomes" id="UP000186819"/>
    </source>
</evidence>